<dbReference type="Proteomes" id="UP000679848">
    <property type="component" value="Chromosome"/>
</dbReference>
<dbReference type="KEGG" id="pfaa:MM59RIKEN_07860"/>
<dbReference type="AlphaFoldDB" id="A0A810QB45"/>
<keyword evidence="2" id="KW-1185">Reference proteome</keyword>
<evidence type="ECO:0000313" key="1">
    <source>
        <dbReference type="EMBL" id="BCK83467.1"/>
    </source>
</evidence>
<sequence>MNLFKRIDPVDRAYKRLKGYCAKQFSCSGCRFDGDDGCILKTVIPVDWPIGKGEKEAQP</sequence>
<proteinExistence type="predicted"/>
<gene>
    <name evidence="1" type="ORF">MM59RIKEN_07860</name>
</gene>
<organism evidence="1 2">
    <name type="scientific">Pusillibacter faecalis</name>
    <dbReference type="NCBI Taxonomy" id="2714358"/>
    <lineage>
        <taxon>Bacteria</taxon>
        <taxon>Bacillati</taxon>
        <taxon>Bacillota</taxon>
        <taxon>Clostridia</taxon>
        <taxon>Eubacteriales</taxon>
        <taxon>Oscillospiraceae</taxon>
        <taxon>Pusillibacter</taxon>
    </lineage>
</organism>
<accession>A0A810QB45</accession>
<dbReference type="RefSeq" id="WP_213542718.1">
    <property type="nucleotide sequence ID" value="NZ_AP023420.1"/>
</dbReference>
<evidence type="ECO:0000313" key="2">
    <source>
        <dbReference type="Proteomes" id="UP000679848"/>
    </source>
</evidence>
<reference evidence="1" key="1">
    <citation type="submission" date="2020-09" db="EMBL/GenBank/DDBJ databases">
        <title>New species isolated from human feces.</title>
        <authorList>
            <person name="Kitahara M."/>
            <person name="Shigeno Y."/>
            <person name="Shime M."/>
            <person name="Matsumoto Y."/>
            <person name="Nakamura S."/>
            <person name="Motooka D."/>
            <person name="Fukuoka S."/>
            <person name="Nishikawa H."/>
            <person name="Benno Y."/>
        </authorList>
    </citation>
    <scope>NUCLEOTIDE SEQUENCE</scope>
    <source>
        <strain evidence="1">MM59</strain>
    </source>
</reference>
<dbReference type="EMBL" id="AP023420">
    <property type="protein sequence ID" value="BCK83467.1"/>
    <property type="molecule type" value="Genomic_DNA"/>
</dbReference>
<name>A0A810QB45_9FIRM</name>
<protein>
    <submittedName>
        <fullName evidence="1">Uncharacterized protein</fullName>
    </submittedName>
</protein>